<evidence type="ECO:0000256" key="9">
    <source>
        <dbReference type="ARBA" id="ARBA00023237"/>
    </source>
</evidence>
<dbReference type="InterPro" id="IPR036942">
    <property type="entry name" value="Beta-barrel_TonB_sf"/>
</dbReference>
<feature type="domain" description="TonB-dependent receptor plug" evidence="15">
    <location>
        <begin position="91"/>
        <end position="191"/>
    </location>
</feature>
<keyword evidence="8" id="KW-0675">Receptor</keyword>
<geneLocation type="plasmid" evidence="16 17">
    <name>AbAZ39_p1</name>
</geneLocation>
<evidence type="ECO:0000313" key="17">
    <source>
        <dbReference type="Proteomes" id="UP000027186"/>
    </source>
</evidence>
<dbReference type="Pfam" id="PF00593">
    <property type="entry name" value="TonB_dep_Rec_b-barrel"/>
    <property type="match status" value="1"/>
</dbReference>
<dbReference type="GO" id="GO:0038023">
    <property type="term" value="F:signaling receptor activity"/>
    <property type="evidence" value="ECO:0007669"/>
    <property type="project" value="InterPro"/>
</dbReference>
<sequence length="767" mass="81513">MLQSNVPDRLRPIIAGAAATAGLAMSFSTLATVAEAQTAGSGAGSGAGNAPGAAAGDATVLDPVRVGADRPADTGNVNAKPTGISRLPDTVKDTPRVVNVVPEEIIEQQRATTLEQVLRNVPGITISTGEGNGGQNGDQFRIRGLTARGDIYTDGLKDFGVYTHDVFNTETVQVFKGPSGNGFGVGNSGGVINQGTKKAGLDKRYKVEQSVGSGPTYRTTVDVNQPINETTALRINGLYHDQDVADRDEVEAKRKGIAADLGVGLGTPTTWHLNYSYLDGDKIPDMGVPMIRGRDGTFRPAPEFGLDRSTSYVRNQDRDDTENHVVTSTLAHEVSKNLSFYNDSRYSHYERDFVSTAPAALTAASSTLFLNGGNPVIAYGAGGGLAFKQKGWGVQNVAGAKAEGTFLGLYHKVNGGLDLSYQKDERRGGTWVNRTNTQTIRNPSHSYPANAFLTYPATGVRESSVANTGLFITDRVWLFEQLSVQGGLRWDYFRSTFRASDPTVAGGSASTRTLSPSASLIYEPTKDASLYVSYARSNKPIGVDIAAQLTNGTAETPRNGRDFDPEKTDLYEIGGKADFFGGRLGLNGALFQIEKSNTYSVDPATGTVTDGFSEAGLGTRIRGFEAGVSGKVVEGWSVYASYAYLDGEIKESRTNAAVVGNEAPNVPKHNASLWSTYEFAPGVVPGKVMVGGGIQYASEYWADSANTGRVPETVSLDSVVSYEINNLSLALNAYNLTDHRNYASAFNASRAVPASGRTFMLTAGVTF</sequence>
<feature type="signal peptide" evidence="13">
    <location>
        <begin position="1"/>
        <end position="31"/>
    </location>
</feature>
<organism evidence="16 17">
    <name type="scientific">Azospirillum argentinense</name>
    <dbReference type="NCBI Taxonomy" id="2970906"/>
    <lineage>
        <taxon>Bacteria</taxon>
        <taxon>Pseudomonadati</taxon>
        <taxon>Pseudomonadota</taxon>
        <taxon>Alphaproteobacteria</taxon>
        <taxon>Rhodospirillales</taxon>
        <taxon>Azospirillaceae</taxon>
        <taxon>Azospirillum</taxon>
    </lineage>
</organism>
<keyword evidence="9 10" id="KW-0998">Cell outer membrane</keyword>
<dbReference type="Gene3D" id="2.40.170.20">
    <property type="entry name" value="TonB-dependent receptor, beta-barrel domain"/>
    <property type="match status" value="1"/>
</dbReference>
<feature type="region of interest" description="Disordered" evidence="12">
    <location>
        <begin position="66"/>
        <end position="90"/>
    </location>
</feature>
<dbReference type="PANTHER" id="PTHR32552:SF83">
    <property type="entry name" value="BLR3904 PROTEIN"/>
    <property type="match status" value="1"/>
</dbReference>
<dbReference type="GO" id="GO:0015344">
    <property type="term" value="F:siderophore uptake transmembrane transporter activity"/>
    <property type="evidence" value="ECO:0007669"/>
    <property type="project" value="TreeGrafter"/>
</dbReference>
<keyword evidence="7 10" id="KW-0472">Membrane</keyword>
<proteinExistence type="inferred from homology"/>
<feature type="domain" description="TonB-dependent receptor-like beta-barrel" evidence="14">
    <location>
        <begin position="267"/>
        <end position="736"/>
    </location>
</feature>
<evidence type="ECO:0000256" key="11">
    <source>
        <dbReference type="RuleBase" id="RU003357"/>
    </source>
</evidence>
<evidence type="ECO:0000313" key="16">
    <source>
        <dbReference type="EMBL" id="AIB13325.1"/>
    </source>
</evidence>
<evidence type="ECO:0000256" key="3">
    <source>
        <dbReference type="ARBA" id="ARBA00022448"/>
    </source>
</evidence>
<keyword evidence="4 10" id="KW-1134">Transmembrane beta strand</keyword>
<evidence type="ECO:0000259" key="14">
    <source>
        <dbReference type="Pfam" id="PF00593"/>
    </source>
</evidence>
<keyword evidence="13" id="KW-0732">Signal</keyword>
<dbReference type="Gene3D" id="2.170.130.10">
    <property type="entry name" value="TonB-dependent receptor, plug domain"/>
    <property type="match status" value="1"/>
</dbReference>
<comment type="similarity">
    <text evidence="2 10 11">Belongs to the TonB-dependent receptor family.</text>
</comment>
<dbReference type="PROSITE" id="PS52016">
    <property type="entry name" value="TONB_DEPENDENT_REC_3"/>
    <property type="match status" value="1"/>
</dbReference>
<feature type="chain" id="PRO_5001585808" evidence="13">
    <location>
        <begin position="32"/>
        <end position="767"/>
    </location>
</feature>
<evidence type="ECO:0000256" key="13">
    <source>
        <dbReference type="SAM" id="SignalP"/>
    </source>
</evidence>
<dbReference type="GO" id="GO:0009279">
    <property type="term" value="C:cell outer membrane"/>
    <property type="evidence" value="ECO:0007669"/>
    <property type="project" value="UniProtKB-SubCell"/>
</dbReference>
<dbReference type="InterPro" id="IPR039426">
    <property type="entry name" value="TonB-dep_rcpt-like"/>
</dbReference>
<dbReference type="NCBIfam" id="TIGR01783">
    <property type="entry name" value="TonB-siderophor"/>
    <property type="match status" value="1"/>
</dbReference>
<name>A0A060DKG9_9PROT</name>
<reference evidence="16 17" key="1">
    <citation type="journal article" date="2014" name="Genome Announc.">
        <title>Complete Genome Sequence of the Model Rhizosphere Strain Azospirillum brasilense Az39, Successfully Applied in Agriculture.</title>
        <authorList>
            <person name="Rivera D."/>
            <person name="Revale S."/>
            <person name="Molina R."/>
            <person name="Gualpa J."/>
            <person name="Puente M."/>
            <person name="Maroniche G."/>
            <person name="Paris G."/>
            <person name="Baker D."/>
            <person name="Clavijo B."/>
            <person name="McLay K."/>
            <person name="Spaepen S."/>
            <person name="Perticari A."/>
            <person name="Vazquez M."/>
            <person name="Wisniewski-Dye F."/>
            <person name="Watkins C."/>
            <person name="Martinez-Abarca F."/>
            <person name="Vanderleyden J."/>
            <person name="Cassan F."/>
        </authorList>
    </citation>
    <scope>NUCLEOTIDE SEQUENCE [LARGE SCALE GENOMIC DNA]</scope>
    <source>
        <strain evidence="16 17">Az39</strain>
        <plasmid evidence="16">AbAZ39_p1</plasmid>
    </source>
</reference>
<dbReference type="InterPro" id="IPR010105">
    <property type="entry name" value="TonB_sidphr_rcpt"/>
</dbReference>
<dbReference type="SUPFAM" id="SSF56935">
    <property type="entry name" value="Porins"/>
    <property type="match status" value="1"/>
</dbReference>
<dbReference type="InterPro" id="IPR037066">
    <property type="entry name" value="Plug_dom_sf"/>
</dbReference>
<dbReference type="Pfam" id="PF07715">
    <property type="entry name" value="Plug"/>
    <property type="match status" value="1"/>
</dbReference>
<evidence type="ECO:0000256" key="2">
    <source>
        <dbReference type="ARBA" id="ARBA00009810"/>
    </source>
</evidence>
<dbReference type="EMBL" id="CP007794">
    <property type="protein sequence ID" value="AIB13325.1"/>
    <property type="molecule type" value="Genomic_DNA"/>
</dbReference>
<dbReference type="PANTHER" id="PTHR32552">
    <property type="entry name" value="FERRICHROME IRON RECEPTOR-RELATED"/>
    <property type="match status" value="1"/>
</dbReference>
<evidence type="ECO:0000256" key="4">
    <source>
        <dbReference type="ARBA" id="ARBA00022452"/>
    </source>
</evidence>
<dbReference type="Proteomes" id="UP000027186">
    <property type="component" value="Plasmid AbAZ39_p1"/>
</dbReference>
<keyword evidence="3 10" id="KW-0813">Transport</keyword>
<keyword evidence="6 11" id="KW-0798">TonB box</keyword>
<dbReference type="InterPro" id="IPR000531">
    <property type="entry name" value="Beta-barrel_TonB"/>
</dbReference>
<evidence type="ECO:0000256" key="7">
    <source>
        <dbReference type="ARBA" id="ARBA00023136"/>
    </source>
</evidence>
<gene>
    <name evidence="16" type="ORF">ABAZ39_15330</name>
</gene>
<evidence type="ECO:0000256" key="6">
    <source>
        <dbReference type="ARBA" id="ARBA00023077"/>
    </source>
</evidence>
<dbReference type="RefSeq" id="WP_051658138.1">
    <property type="nucleotide sequence ID" value="NZ_CP007794.1"/>
</dbReference>
<comment type="subcellular location">
    <subcellularLocation>
        <location evidence="1 10">Cell outer membrane</location>
        <topology evidence="1 10">Multi-pass membrane protein</topology>
    </subcellularLocation>
</comment>
<dbReference type="AlphaFoldDB" id="A0A060DKG9"/>
<protein>
    <submittedName>
        <fullName evidence="16">Hydrogenase</fullName>
    </submittedName>
</protein>
<evidence type="ECO:0000256" key="5">
    <source>
        <dbReference type="ARBA" id="ARBA00022692"/>
    </source>
</evidence>
<evidence type="ECO:0000256" key="12">
    <source>
        <dbReference type="SAM" id="MobiDB-lite"/>
    </source>
</evidence>
<dbReference type="GO" id="GO:0015891">
    <property type="term" value="P:siderophore transport"/>
    <property type="evidence" value="ECO:0007669"/>
    <property type="project" value="InterPro"/>
</dbReference>
<evidence type="ECO:0000259" key="15">
    <source>
        <dbReference type="Pfam" id="PF07715"/>
    </source>
</evidence>
<dbReference type="CDD" id="cd01347">
    <property type="entry name" value="ligand_gated_channel"/>
    <property type="match status" value="1"/>
</dbReference>
<evidence type="ECO:0000256" key="10">
    <source>
        <dbReference type="PROSITE-ProRule" id="PRU01360"/>
    </source>
</evidence>
<dbReference type="KEGG" id="abq:ABAZ39_15330"/>
<evidence type="ECO:0000256" key="1">
    <source>
        <dbReference type="ARBA" id="ARBA00004571"/>
    </source>
</evidence>
<evidence type="ECO:0000256" key="8">
    <source>
        <dbReference type="ARBA" id="ARBA00023170"/>
    </source>
</evidence>
<keyword evidence="16" id="KW-0614">Plasmid</keyword>
<dbReference type="InterPro" id="IPR012910">
    <property type="entry name" value="Plug_dom"/>
</dbReference>
<keyword evidence="5 10" id="KW-0812">Transmembrane</keyword>
<accession>A0A060DKG9</accession>